<evidence type="ECO:0000256" key="2">
    <source>
        <dbReference type="SAM" id="SignalP"/>
    </source>
</evidence>
<organism evidence="3 4">
    <name type="scientific">Necator americanus</name>
    <name type="common">Human hookworm</name>
    <dbReference type="NCBI Taxonomy" id="51031"/>
    <lineage>
        <taxon>Eukaryota</taxon>
        <taxon>Metazoa</taxon>
        <taxon>Ecdysozoa</taxon>
        <taxon>Nematoda</taxon>
        <taxon>Chromadorea</taxon>
        <taxon>Rhabditida</taxon>
        <taxon>Rhabditina</taxon>
        <taxon>Rhabditomorpha</taxon>
        <taxon>Strongyloidea</taxon>
        <taxon>Ancylostomatidae</taxon>
        <taxon>Bunostominae</taxon>
        <taxon>Necator</taxon>
    </lineage>
</organism>
<keyword evidence="2" id="KW-0732">Signal</keyword>
<feature type="chain" id="PRO_5046148544" description="FLYWCH zinc finger domain protein" evidence="2">
    <location>
        <begin position="21"/>
        <end position="451"/>
    </location>
</feature>
<feature type="region of interest" description="Disordered" evidence="1">
    <location>
        <begin position="234"/>
        <end position="278"/>
    </location>
</feature>
<dbReference type="EMBL" id="JAVFWL010000006">
    <property type="protein sequence ID" value="KAK6759414.1"/>
    <property type="molecule type" value="Genomic_DNA"/>
</dbReference>
<comment type="caution">
    <text evidence="3">The sequence shown here is derived from an EMBL/GenBank/DDBJ whole genome shotgun (WGS) entry which is preliminary data.</text>
</comment>
<gene>
    <name evidence="3" type="primary">Necator_chrX.g21328</name>
    <name evidence="3" type="ORF">RB195_021167</name>
</gene>
<evidence type="ECO:0008006" key="5">
    <source>
        <dbReference type="Google" id="ProtNLM"/>
    </source>
</evidence>
<accession>A0ABR1E9Q7</accession>
<reference evidence="3 4" key="1">
    <citation type="submission" date="2023-08" db="EMBL/GenBank/DDBJ databases">
        <title>A Necator americanus chromosomal reference genome.</title>
        <authorList>
            <person name="Ilik V."/>
            <person name="Petrzelkova K.J."/>
            <person name="Pardy F."/>
            <person name="Fuh T."/>
            <person name="Niatou-Singa F.S."/>
            <person name="Gouil Q."/>
            <person name="Baker L."/>
            <person name="Ritchie M.E."/>
            <person name="Jex A.R."/>
            <person name="Gazzola D."/>
            <person name="Li H."/>
            <person name="Toshio Fujiwara R."/>
            <person name="Zhan B."/>
            <person name="Aroian R.V."/>
            <person name="Pafco B."/>
            <person name="Schwarz E.M."/>
        </authorList>
    </citation>
    <scope>NUCLEOTIDE SEQUENCE [LARGE SCALE GENOMIC DNA]</scope>
    <source>
        <strain evidence="3 4">Aroian</strain>
        <tissue evidence="3">Whole animal</tissue>
    </source>
</reference>
<proteinExistence type="predicted"/>
<evidence type="ECO:0000313" key="4">
    <source>
        <dbReference type="Proteomes" id="UP001303046"/>
    </source>
</evidence>
<evidence type="ECO:0000313" key="3">
    <source>
        <dbReference type="EMBL" id="KAK6759414.1"/>
    </source>
</evidence>
<feature type="signal peptide" evidence="2">
    <location>
        <begin position="1"/>
        <end position="20"/>
    </location>
</feature>
<sequence length="451" mass="48804">MGRIYHALNGVTLLLTHVLGQMAVREFFFATLRELYAYRNMDNTMQQEQVNTSTAASSTGSTEQLSSYSTSGKTFTALVPVSEDFTVPQLYAPSSVPAVKSPPLAVCEGMDTSTEPSFATSYLVLPQQLPTGLPKTSSQVSSSAETILDSNDDVIHTEPKDSPMEFVEVVQKSETPATDASLETIQKSETSATDASLETIQKVDTPSTNSLLEVIVQSDTPATNGPLEAIVKSDTTATDGSLETVVKPDTPAADGSPKAILNSETPATDISMEPVLKSDTPATDVSLDVVLKSDTPTTHVPLGPIPSRKLFSAINLPSKKGTHILIYNIANSDNCYVFQTYEVGKEVRNYRCVGKYSSGTKCTATVMGSENHFYSDPTKLDHKCIPRSLLQEISMRTKRTVYNPSWDIHEKRRSALRARENLVKDESPSNKGGCSGAQSKSATRTPMEKPK</sequence>
<evidence type="ECO:0000256" key="1">
    <source>
        <dbReference type="SAM" id="MobiDB-lite"/>
    </source>
</evidence>
<feature type="region of interest" description="Disordered" evidence="1">
    <location>
        <begin position="417"/>
        <end position="451"/>
    </location>
</feature>
<feature type="compositionally biased region" description="Polar residues" evidence="1">
    <location>
        <begin position="429"/>
        <end position="444"/>
    </location>
</feature>
<protein>
    <recommendedName>
        <fullName evidence="5">FLYWCH zinc finger domain protein</fullName>
    </recommendedName>
</protein>
<keyword evidence="4" id="KW-1185">Reference proteome</keyword>
<name>A0ABR1E9Q7_NECAM</name>
<dbReference type="Proteomes" id="UP001303046">
    <property type="component" value="Unassembled WGS sequence"/>
</dbReference>
<feature type="region of interest" description="Disordered" evidence="1">
    <location>
        <begin position="174"/>
        <end position="196"/>
    </location>
</feature>
<feature type="compositionally biased region" description="Basic and acidic residues" evidence="1">
    <location>
        <begin position="417"/>
        <end position="428"/>
    </location>
</feature>